<organism evidence="6">
    <name type="scientific">freshwater metagenome</name>
    <dbReference type="NCBI Taxonomy" id="449393"/>
    <lineage>
        <taxon>unclassified sequences</taxon>
        <taxon>metagenomes</taxon>
        <taxon>ecological metagenomes</taxon>
    </lineage>
</organism>
<reference evidence="6" key="1">
    <citation type="submission" date="2020-05" db="EMBL/GenBank/DDBJ databases">
        <authorList>
            <person name="Chiriac C."/>
            <person name="Salcher M."/>
            <person name="Ghai R."/>
            <person name="Kavagutti S V."/>
        </authorList>
    </citation>
    <scope>NUCLEOTIDE SEQUENCE</scope>
</reference>
<dbReference type="InterPro" id="IPR007922">
    <property type="entry name" value="DciA-like"/>
</dbReference>
<dbReference type="EMBL" id="CAEZZS010000002">
    <property type="protein sequence ID" value="CAB4767382.1"/>
    <property type="molecule type" value="Genomic_DNA"/>
</dbReference>
<dbReference type="Pfam" id="PF05258">
    <property type="entry name" value="DciA"/>
    <property type="match status" value="1"/>
</dbReference>
<dbReference type="PANTHER" id="PTHR36456:SF1">
    <property type="entry name" value="UPF0232 PROTEIN SCO3875"/>
    <property type="match status" value="1"/>
</dbReference>
<evidence type="ECO:0000313" key="2">
    <source>
        <dbReference type="EMBL" id="CAB4603269.1"/>
    </source>
</evidence>
<evidence type="ECO:0000256" key="1">
    <source>
        <dbReference type="SAM" id="MobiDB-lite"/>
    </source>
</evidence>
<dbReference type="EMBL" id="CAEZUJ010000038">
    <property type="protein sequence ID" value="CAB4603269.1"/>
    <property type="molecule type" value="Genomic_DNA"/>
</dbReference>
<dbReference type="EMBL" id="CAEZYJ010000039">
    <property type="protein sequence ID" value="CAB4717130.1"/>
    <property type="molecule type" value="Genomic_DNA"/>
</dbReference>
<dbReference type="EMBL" id="CAFBLI010000083">
    <property type="protein sequence ID" value="CAB4872261.1"/>
    <property type="molecule type" value="Genomic_DNA"/>
</dbReference>
<dbReference type="AlphaFoldDB" id="A0A6J7DNR2"/>
<sequence>MSNQRDLARALLASARRHSHRFRKEGSSGRRENSENSENEQGQSVGPQLINESLSELIADQGWGEHLKIGDLFTRWDEIVGAEIAQNAKPMRLTDGKLLIEARSTAWATQLRLMSDDLKRRIAAEGLELAEIEVVGPRSPSWRRGGWTVKGGRGPRDTYG</sequence>
<dbReference type="EMBL" id="CAFBPY010000054">
    <property type="protein sequence ID" value="CAB5036647.1"/>
    <property type="molecule type" value="Genomic_DNA"/>
</dbReference>
<accession>A0A6J7DNR2</accession>
<evidence type="ECO:0000313" key="7">
    <source>
        <dbReference type="EMBL" id="CAB5036647.1"/>
    </source>
</evidence>
<evidence type="ECO:0000313" key="4">
    <source>
        <dbReference type="EMBL" id="CAB4717130.1"/>
    </source>
</evidence>
<protein>
    <submittedName>
        <fullName evidence="6">Unannotated protein</fullName>
    </submittedName>
</protein>
<name>A0A6J7DNR2_9ZZZZ</name>
<evidence type="ECO:0000313" key="5">
    <source>
        <dbReference type="EMBL" id="CAB4767382.1"/>
    </source>
</evidence>
<evidence type="ECO:0000313" key="3">
    <source>
        <dbReference type="EMBL" id="CAB4680599.1"/>
    </source>
</evidence>
<proteinExistence type="predicted"/>
<dbReference type="PANTHER" id="PTHR36456">
    <property type="entry name" value="UPF0232 PROTEIN SCO3875"/>
    <property type="match status" value="1"/>
</dbReference>
<feature type="region of interest" description="Disordered" evidence="1">
    <location>
        <begin position="138"/>
        <end position="160"/>
    </location>
</feature>
<feature type="compositionally biased region" description="Basic and acidic residues" evidence="1">
    <location>
        <begin position="24"/>
        <end position="34"/>
    </location>
</feature>
<feature type="region of interest" description="Disordered" evidence="1">
    <location>
        <begin position="1"/>
        <end position="47"/>
    </location>
</feature>
<gene>
    <name evidence="2" type="ORF">UFOPK1811_00958</name>
    <name evidence="3" type="ORF">UFOPK2360_00516</name>
    <name evidence="4" type="ORF">UFOPK2659_00409</name>
    <name evidence="5" type="ORF">UFOPK2922_00119</name>
    <name evidence="6" type="ORF">UFOPK3306_01008</name>
    <name evidence="7" type="ORF">UFOPK4209_00474</name>
</gene>
<evidence type="ECO:0000313" key="6">
    <source>
        <dbReference type="EMBL" id="CAB4872261.1"/>
    </source>
</evidence>
<dbReference type="EMBL" id="CAEZXH010000021">
    <property type="protein sequence ID" value="CAB4680599.1"/>
    <property type="molecule type" value="Genomic_DNA"/>
</dbReference>